<feature type="domain" description="FAS1" evidence="1">
    <location>
        <begin position="22"/>
        <end position="154"/>
    </location>
</feature>
<dbReference type="AlphaFoldDB" id="A0A8J3G8Q1"/>
<dbReference type="PANTHER" id="PTHR10900">
    <property type="entry name" value="PERIOSTIN-RELATED"/>
    <property type="match status" value="1"/>
</dbReference>
<evidence type="ECO:0000313" key="2">
    <source>
        <dbReference type="EMBL" id="GHB68425.1"/>
    </source>
</evidence>
<dbReference type="FunFam" id="2.30.180.10:FF:000032">
    <property type="entry name" value="Fasciclin domain-containing protein, putative"/>
    <property type="match status" value="1"/>
</dbReference>
<dbReference type="EMBL" id="BMXF01000002">
    <property type="protein sequence ID" value="GHB68425.1"/>
    <property type="molecule type" value="Genomic_DNA"/>
</dbReference>
<dbReference type="Pfam" id="PF02469">
    <property type="entry name" value="Fasciclin"/>
    <property type="match status" value="2"/>
</dbReference>
<feature type="domain" description="FAS1" evidence="1">
    <location>
        <begin position="158"/>
        <end position="299"/>
    </location>
</feature>
<dbReference type="Gene3D" id="2.30.180.10">
    <property type="entry name" value="FAS1 domain"/>
    <property type="match status" value="2"/>
</dbReference>
<keyword evidence="3" id="KW-1185">Reference proteome</keyword>
<dbReference type="PROSITE" id="PS50213">
    <property type="entry name" value="FAS1"/>
    <property type="match status" value="2"/>
</dbReference>
<organism evidence="2 3">
    <name type="scientific">Persicitalea jodogahamensis</name>
    <dbReference type="NCBI Taxonomy" id="402147"/>
    <lineage>
        <taxon>Bacteria</taxon>
        <taxon>Pseudomonadati</taxon>
        <taxon>Bacteroidota</taxon>
        <taxon>Cytophagia</taxon>
        <taxon>Cytophagales</taxon>
        <taxon>Spirosomataceae</taxon>
        <taxon>Persicitalea</taxon>
    </lineage>
</organism>
<dbReference type="PANTHER" id="PTHR10900:SF77">
    <property type="entry name" value="FI19380P1"/>
    <property type="match status" value="1"/>
</dbReference>
<dbReference type="SMART" id="SM00554">
    <property type="entry name" value="FAS1"/>
    <property type="match status" value="2"/>
</dbReference>
<proteinExistence type="predicted"/>
<dbReference type="GO" id="GO:0005615">
    <property type="term" value="C:extracellular space"/>
    <property type="evidence" value="ECO:0007669"/>
    <property type="project" value="TreeGrafter"/>
</dbReference>
<accession>A0A8J3G8Q1</accession>
<comment type="caution">
    <text evidence="2">The sequence shown here is derived from an EMBL/GenBank/DDBJ whole genome shotgun (WGS) entry which is preliminary data.</text>
</comment>
<dbReference type="InterPro" id="IPR050904">
    <property type="entry name" value="Adhesion/Biosynth-related"/>
</dbReference>
<evidence type="ECO:0000259" key="1">
    <source>
        <dbReference type="PROSITE" id="PS50213"/>
    </source>
</evidence>
<gene>
    <name evidence="2" type="ORF">GCM10007390_22240</name>
</gene>
<dbReference type="InterPro" id="IPR036378">
    <property type="entry name" value="FAS1_dom_sf"/>
</dbReference>
<reference evidence="2 3" key="1">
    <citation type="journal article" date="2014" name="Int. J. Syst. Evol. Microbiol.">
        <title>Complete genome sequence of Corynebacterium casei LMG S-19264T (=DSM 44701T), isolated from a smear-ripened cheese.</title>
        <authorList>
            <consortium name="US DOE Joint Genome Institute (JGI-PGF)"/>
            <person name="Walter F."/>
            <person name="Albersmeier A."/>
            <person name="Kalinowski J."/>
            <person name="Ruckert C."/>
        </authorList>
    </citation>
    <scope>NUCLEOTIDE SEQUENCE [LARGE SCALE GENOMIC DNA]</scope>
    <source>
        <strain evidence="2 3">KCTC 12866</strain>
    </source>
</reference>
<protein>
    <submittedName>
        <fullName evidence="2">Beta-Ig-H3/fasciclin domain-containing protein</fullName>
    </submittedName>
</protein>
<evidence type="ECO:0000313" key="3">
    <source>
        <dbReference type="Proteomes" id="UP000598271"/>
    </source>
</evidence>
<sequence length="301" mass="30725">MALLMVGFMGACTDNTTPPPPRQTLVDVVAANSNFSILRDAIEYAGLSSDLRLNTVTIFAPTNAAFQAAGFADPAAVKTLATGTVRSLLLYHMLGFNVPASALVVGKNTAVPTLQGGDIYVTKTASAVSVNNARVTATDMRAENGLIHTIDRVLMPPTLNLLEIAQGDPSLTYLVAAATRAATGNPAVVSALTSTSNAFTVFAPTNEAFIAAGFPSIASIQAAPAATLAAVILNHVVADRAFSPTLANGNVTTAGSGQLAVDVSNGVTVKGNGNTMASKVLKADILATNGVVHVIDRVLLP</sequence>
<dbReference type="Proteomes" id="UP000598271">
    <property type="component" value="Unassembled WGS sequence"/>
</dbReference>
<dbReference type="InterPro" id="IPR000782">
    <property type="entry name" value="FAS1_domain"/>
</dbReference>
<dbReference type="SUPFAM" id="SSF82153">
    <property type="entry name" value="FAS1 domain"/>
    <property type="match status" value="2"/>
</dbReference>
<name>A0A8J3G8Q1_9BACT</name>